<organism evidence="1 2">
    <name type="scientific">Aquiflexum balticum DSM 16537</name>
    <dbReference type="NCBI Taxonomy" id="758820"/>
    <lineage>
        <taxon>Bacteria</taxon>
        <taxon>Pseudomonadati</taxon>
        <taxon>Bacteroidota</taxon>
        <taxon>Cytophagia</taxon>
        <taxon>Cytophagales</taxon>
        <taxon>Cyclobacteriaceae</taxon>
        <taxon>Aquiflexum</taxon>
    </lineage>
</organism>
<accession>A0A1W2H9T4</accession>
<dbReference type="AlphaFoldDB" id="A0A1W2H9T4"/>
<sequence length="228" mass="26252">MERFCLWGNWVIRQNFDVFIVMIRSFLILTLIIVSSCANDSELPDESCQESFLYENISFTPVTGVVMVEFKDFENIETQIQSLFATYEFLDEELFPIGNFSNRVPFWLKSQSCETLYESLMILNQDESISAATPILRPQGPEIQDSSPWTLVNGISIHPNNEDYIPKILEWAFENGLEWEGSTSLTQRFVVKNVITGFEPLEIATKAKNELDSKWVAVDFIVPINNWP</sequence>
<name>A0A1W2H9T4_9BACT</name>
<evidence type="ECO:0000313" key="2">
    <source>
        <dbReference type="Proteomes" id="UP000192333"/>
    </source>
</evidence>
<dbReference type="EMBL" id="LT838813">
    <property type="protein sequence ID" value="SMD45637.1"/>
    <property type="molecule type" value="Genomic_DNA"/>
</dbReference>
<dbReference type="Proteomes" id="UP000192333">
    <property type="component" value="Chromosome I"/>
</dbReference>
<reference evidence="2" key="1">
    <citation type="submission" date="2017-04" db="EMBL/GenBank/DDBJ databases">
        <authorList>
            <person name="Varghese N."/>
            <person name="Submissions S."/>
        </authorList>
    </citation>
    <scope>NUCLEOTIDE SEQUENCE [LARGE SCALE GENOMIC DNA]</scope>
    <source>
        <strain evidence="2">DSM 16537</strain>
    </source>
</reference>
<protein>
    <submittedName>
        <fullName evidence="1">Uncharacterized protein</fullName>
    </submittedName>
</protein>
<evidence type="ECO:0000313" key="1">
    <source>
        <dbReference type="EMBL" id="SMD45637.1"/>
    </source>
</evidence>
<keyword evidence="2" id="KW-1185">Reference proteome</keyword>
<proteinExistence type="predicted"/>
<gene>
    <name evidence="1" type="ORF">SAMN00777080_4296</name>
</gene>
<dbReference type="STRING" id="758820.SAMN00777080_4296"/>